<name>A0ABX0K4T6_9PROT</name>
<dbReference type="RefSeq" id="WP_173571001.1">
    <property type="nucleotide sequence ID" value="NZ_WOSY01000016.1"/>
</dbReference>
<keyword evidence="4" id="KW-1185">Reference proteome</keyword>
<proteinExistence type="predicted"/>
<keyword evidence="2" id="KW-1133">Transmembrane helix</keyword>
<comment type="caution">
    <text evidence="3">The sequence shown here is derived from an EMBL/GenBank/DDBJ whole genome shotgun (WGS) entry which is preliminary data.</text>
</comment>
<protein>
    <submittedName>
        <fullName evidence="3">Uncharacterized protein</fullName>
    </submittedName>
</protein>
<organism evidence="3 4">
    <name type="scientific">Acetobacter conturbans</name>
    <dbReference type="NCBI Taxonomy" id="1737472"/>
    <lineage>
        <taxon>Bacteria</taxon>
        <taxon>Pseudomonadati</taxon>
        <taxon>Pseudomonadota</taxon>
        <taxon>Alphaproteobacteria</taxon>
        <taxon>Acetobacterales</taxon>
        <taxon>Acetobacteraceae</taxon>
        <taxon>Acetobacter</taxon>
    </lineage>
</organism>
<reference evidence="3 4" key="1">
    <citation type="journal article" date="2020" name="Int. J. Syst. Evol. Microbiol.">
        <title>Novel acetic acid bacteria from cider fermentations: Acetobacter conturbans sp. nov. and Acetobacter fallax sp. nov.</title>
        <authorList>
            <person name="Sombolestani A.S."/>
            <person name="Cleenwerck I."/>
            <person name="Cnockaert M."/>
            <person name="Borremans W."/>
            <person name="Wieme A.D."/>
            <person name="De Vuyst L."/>
            <person name="Vandamme P."/>
        </authorList>
    </citation>
    <scope>NUCLEOTIDE SEQUENCE [LARGE SCALE GENOMIC DNA]</scope>
    <source>
        <strain evidence="3 4">LMG 1627</strain>
    </source>
</reference>
<dbReference type="Proteomes" id="UP000631653">
    <property type="component" value="Unassembled WGS sequence"/>
</dbReference>
<keyword evidence="2" id="KW-0812">Transmembrane</keyword>
<feature type="transmembrane region" description="Helical" evidence="2">
    <location>
        <begin position="12"/>
        <end position="31"/>
    </location>
</feature>
<evidence type="ECO:0000256" key="2">
    <source>
        <dbReference type="SAM" id="Phobius"/>
    </source>
</evidence>
<keyword evidence="2" id="KW-0472">Membrane</keyword>
<evidence type="ECO:0000313" key="3">
    <source>
        <dbReference type="EMBL" id="NHN89668.1"/>
    </source>
</evidence>
<evidence type="ECO:0000313" key="4">
    <source>
        <dbReference type="Proteomes" id="UP000631653"/>
    </source>
</evidence>
<sequence length="349" mass="36845">MSAFSRLWRRAPVWRLSLFGMVAFSGLTVLYPPHWLVKLYPPIGTLVHHPAASADSGGDTPSSSEEQDTDASQGAAPPPPPAGRAPQQTAAAGGDNGHRGDYTTSSKAAAPPIDAELRDIIPIAGRQLPLPAGVWHPVLTEESGPHGEISSNILVRTDRGVVTGVILVRATTASVPAKEASNLEPFCPKDRSVSRHLLAAPSGATQCAATGVGFMPHDEKASRDDIDWAFHRLNLLGFPMPPLMGLGLWVYEANAADGGKDFEVVSIALSPAEPGTAKLSTPLADWTPEGLGNSPFSGRFMNNLHNWLLQWAPILLQGYQGKLQPVASGTIRPGAADPAWHGSADMPPT</sequence>
<feature type="compositionally biased region" description="Low complexity" evidence="1">
    <location>
        <begin position="84"/>
        <end position="93"/>
    </location>
</feature>
<feature type="region of interest" description="Disordered" evidence="1">
    <location>
        <begin position="51"/>
        <end position="111"/>
    </location>
</feature>
<accession>A0ABX0K4T6</accession>
<gene>
    <name evidence="3" type="ORF">GOB81_13710</name>
</gene>
<dbReference type="EMBL" id="WOSY01000016">
    <property type="protein sequence ID" value="NHN89668.1"/>
    <property type="molecule type" value="Genomic_DNA"/>
</dbReference>
<evidence type="ECO:0000256" key="1">
    <source>
        <dbReference type="SAM" id="MobiDB-lite"/>
    </source>
</evidence>